<feature type="transmembrane region" description="Helical" evidence="6">
    <location>
        <begin position="407"/>
        <end position="430"/>
    </location>
</feature>
<sequence>MMRLPNLLATARGRLTAFFLLYLTEGIPLGFAATAVATQLRRQGVGPAEIGAFVGAFYLPWAFKWAYGPVVDVFASARLGRRRGWILGMQVMMVLTLLSTVMLDLPRQLGLFTLILLVHNVFSATQDVAIDALAVNTLQEHERATANGMMFAGASLGQAVGGSGALFVAAQFGFQSSFYFVCGAILLVTLFVVLPLKEAPDPAWEARRGGGLHAALREMLSFVVNAFRSFVGTRGAFAGLGMALLPPGALCLGLALQSNLAVELGLPDDQVAWLNLWSTVIGAAGCVLGGFISDRVDRRKALNIYILLMSVPVLVLAFFLQREGWITADANKAGLHNAALGSLVLAFWVATLTYALFNGMMYSTANAIFMDVTNPAVAATQFTAYMAMANLAISYSSIWQGIGIESWGYPTTMVIDGFFGLAYLLLLPFTRRRPGDPEGFTDALAPQRARKLALGLALMCLAWLPVHYEESLLGPAQPIAGVLFSLVFVGSAVVLLAGGAVLLKERPALARTAMWCSILSALLLLRKFLEDTPAPVQALGHGLLYLIPVLTAALLWQLARRPWRDLAPEPQAIAATGA</sequence>
<dbReference type="InterPro" id="IPR004752">
    <property type="entry name" value="AmpG_permease/AT-1"/>
</dbReference>
<feature type="domain" description="Major facilitator superfamily (MFS) profile" evidence="7">
    <location>
        <begin position="14"/>
        <end position="434"/>
    </location>
</feature>
<dbReference type="Gene3D" id="1.20.1250.20">
    <property type="entry name" value="MFS general substrate transporter like domains"/>
    <property type="match status" value="2"/>
</dbReference>
<gene>
    <name evidence="8" type="ORF">M0L44_11925</name>
</gene>
<feature type="transmembrane region" description="Helical" evidence="6">
    <location>
        <begin position="178"/>
        <end position="196"/>
    </location>
</feature>
<feature type="transmembrane region" description="Helical" evidence="6">
    <location>
        <begin position="84"/>
        <end position="103"/>
    </location>
</feature>
<accession>A0ABT1BNC0</accession>
<comment type="caution">
    <text evidence="8">The sequence shown here is derived from an EMBL/GenBank/DDBJ whole genome shotgun (WGS) entry which is preliminary data.</text>
</comment>
<dbReference type="PANTHER" id="PTHR12778:SF10">
    <property type="entry name" value="MAJOR FACILITATOR SUPERFAMILY DOMAIN-CONTAINING PROTEIN 3"/>
    <property type="match status" value="1"/>
</dbReference>
<keyword evidence="3 6" id="KW-0812">Transmembrane</keyword>
<dbReference type="EMBL" id="JAMXMC010000006">
    <property type="protein sequence ID" value="MCO5977419.1"/>
    <property type="molecule type" value="Genomic_DNA"/>
</dbReference>
<keyword evidence="4 6" id="KW-1133">Transmembrane helix</keyword>
<dbReference type="InterPro" id="IPR011701">
    <property type="entry name" value="MFS"/>
</dbReference>
<keyword evidence="2" id="KW-0813">Transport</keyword>
<evidence type="ECO:0000256" key="2">
    <source>
        <dbReference type="ARBA" id="ARBA00022448"/>
    </source>
</evidence>
<dbReference type="PANTHER" id="PTHR12778">
    <property type="entry name" value="SOLUTE CARRIER FAMILY 33 ACETYL-COA TRANSPORTER -RELATED"/>
    <property type="match status" value="1"/>
</dbReference>
<dbReference type="Proteomes" id="UP001204851">
    <property type="component" value="Unassembled WGS sequence"/>
</dbReference>
<keyword evidence="9" id="KW-1185">Reference proteome</keyword>
<feature type="transmembrane region" description="Helical" evidence="6">
    <location>
        <begin position="480"/>
        <end position="503"/>
    </location>
</feature>
<feature type="transmembrane region" description="Helical" evidence="6">
    <location>
        <begin position="508"/>
        <end position="526"/>
    </location>
</feature>
<dbReference type="InterPro" id="IPR020846">
    <property type="entry name" value="MFS_dom"/>
</dbReference>
<evidence type="ECO:0000313" key="9">
    <source>
        <dbReference type="Proteomes" id="UP001204851"/>
    </source>
</evidence>
<evidence type="ECO:0000256" key="1">
    <source>
        <dbReference type="ARBA" id="ARBA00004141"/>
    </source>
</evidence>
<feature type="transmembrane region" description="Helical" evidence="6">
    <location>
        <begin position="236"/>
        <end position="256"/>
    </location>
</feature>
<comment type="subcellular location">
    <subcellularLocation>
        <location evidence="1">Membrane</location>
        <topology evidence="1">Multi-pass membrane protein</topology>
    </subcellularLocation>
</comment>
<feature type="transmembrane region" description="Helical" evidence="6">
    <location>
        <begin position="271"/>
        <end position="292"/>
    </location>
</feature>
<feature type="transmembrane region" description="Helical" evidence="6">
    <location>
        <begin position="451"/>
        <end position="468"/>
    </location>
</feature>
<dbReference type="PROSITE" id="PS50850">
    <property type="entry name" value="MFS"/>
    <property type="match status" value="1"/>
</dbReference>
<feature type="transmembrane region" description="Helical" evidence="6">
    <location>
        <begin position="56"/>
        <end position="77"/>
    </location>
</feature>
<evidence type="ECO:0000256" key="5">
    <source>
        <dbReference type="ARBA" id="ARBA00023136"/>
    </source>
</evidence>
<evidence type="ECO:0000259" key="7">
    <source>
        <dbReference type="PROSITE" id="PS50850"/>
    </source>
</evidence>
<feature type="transmembrane region" description="Helical" evidence="6">
    <location>
        <begin position="333"/>
        <end position="357"/>
    </location>
</feature>
<evidence type="ECO:0000256" key="3">
    <source>
        <dbReference type="ARBA" id="ARBA00022692"/>
    </source>
</evidence>
<evidence type="ECO:0000256" key="6">
    <source>
        <dbReference type="SAM" id="Phobius"/>
    </source>
</evidence>
<dbReference type="RefSeq" id="WP_252769922.1">
    <property type="nucleotide sequence ID" value="NZ_JAMXMC010000006.1"/>
</dbReference>
<evidence type="ECO:0000256" key="4">
    <source>
        <dbReference type="ARBA" id="ARBA00022989"/>
    </source>
</evidence>
<name>A0ABT1BNC0_9BURK</name>
<evidence type="ECO:0000313" key="8">
    <source>
        <dbReference type="EMBL" id="MCO5977419.1"/>
    </source>
</evidence>
<feature type="transmembrane region" description="Helical" evidence="6">
    <location>
        <begin position="304"/>
        <end position="321"/>
    </location>
</feature>
<dbReference type="Pfam" id="PF07690">
    <property type="entry name" value="MFS_1"/>
    <property type="match status" value="2"/>
</dbReference>
<dbReference type="SUPFAM" id="SSF103473">
    <property type="entry name" value="MFS general substrate transporter"/>
    <property type="match status" value="1"/>
</dbReference>
<organism evidence="8 9">
    <name type="scientific">Ideonella oryzae</name>
    <dbReference type="NCBI Taxonomy" id="2937441"/>
    <lineage>
        <taxon>Bacteria</taxon>
        <taxon>Pseudomonadati</taxon>
        <taxon>Pseudomonadota</taxon>
        <taxon>Betaproteobacteria</taxon>
        <taxon>Burkholderiales</taxon>
        <taxon>Sphaerotilaceae</taxon>
        <taxon>Ideonella</taxon>
    </lineage>
</organism>
<protein>
    <submittedName>
        <fullName evidence="8">MFS transporter</fullName>
    </submittedName>
</protein>
<feature type="transmembrane region" description="Helical" evidence="6">
    <location>
        <begin position="377"/>
        <end position="395"/>
    </location>
</feature>
<reference evidence="8 9" key="1">
    <citation type="submission" date="2022-06" db="EMBL/GenBank/DDBJ databases">
        <title>Ideonella sp. NS12-5 Genome sequencing and assembly.</title>
        <authorList>
            <person name="Jung Y."/>
        </authorList>
    </citation>
    <scope>NUCLEOTIDE SEQUENCE [LARGE SCALE GENOMIC DNA]</scope>
    <source>
        <strain evidence="8 9">NS12-5</strain>
    </source>
</reference>
<dbReference type="InterPro" id="IPR036259">
    <property type="entry name" value="MFS_trans_sf"/>
</dbReference>
<keyword evidence="5 6" id="KW-0472">Membrane</keyword>
<feature type="transmembrane region" description="Helical" evidence="6">
    <location>
        <begin position="538"/>
        <end position="556"/>
    </location>
</feature>
<proteinExistence type="predicted"/>